<keyword evidence="5 6" id="KW-0472">Membrane</keyword>
<evidence type="ECO:0000256" key="5">
    <source>
        <dbReference type="ARBA" id="ARBA00023136"/>
    </source>
</evidence>
<evidence type="ECO:0000256" key="2">
    <source>
        <dbReference type="ARBA" id="ARBA00009853"/>
    </source>
</evidence>
<keyword evidence="9" id="KW-1185">Reference proteome</keyword>
<proteinExistence type="inferred from homology"/>
<dbReference type="GO" id="GO:0016020">
    <property type="term" value="C:membrane"/>
    <property type="evidence" value="ECO:0007669"/>
    <property type="project" value="UniProtKB-SubCell"/>
</dbReference>
<dbReference type="PANTHER" id="PTHR22911:SF6">
    <property type="entry name" value="SOLUTE CARRIER FAMILY 35 MEMBER G1"/>
    <property type="match status" value="1"/>
</dbReference>
<dbReference type="EMBL" id="OMOJ01000001">
    <property type="protein sequence ID" value="SPF78315.1"/>
    <property type="molecule type" value="Genomic_DNA"/>
</dbReference>
<dbReference type="AlphaFoldDB" id="A0A2R8AQL8"/>
<dbReference type="SUPFAM" id="SSF103481">
    <property type="entry name" value="Multidrug resistance efflux transporter EmrE"/>
    <property type="match status" value="2"/>
</dbReference>
<feature type="transmembrane region" description="Helical" evidence="6">
    <location>
        <begin position="128"/>
        <end position="146"/>
    </location>
</feature>
<feature type="transmembrane region" description="Helical" evidence="6">
    <location>
        <begin position="102"/>
        <end position="121"/>
    </location>
</feature>
<dbReference type="PANTHER" id="PTHR22911">
    <property type="entry name" value="ACYL-MALONYL CONDENSING ENZYME-RELATED"/>
    <property type="match status" value="1"/>
</dbReference>
<dbReference type="InterPro" id="IPR000620">
    <property type="entry name" value="EamA_dom"/>
</dbReference>
<dbReference type="RefSeq" id="WP_245897764.1">
    <property type="nucleotide sequence ID" value="NZ_OMOJ01000001.1"/>
</dbReference>
<feature type="transmembrane region" description="Helical" evidence="6">
    <location>
        <begin position="42"/>
        <end position="59"/>
    </location>
</feature>
<keyword evidence="4 6" id="KW-1133">Transmembrane helix</keyword>
<feature type="domain" description="EamA" evidence="7">
    <location>
        <begin position="152"/>
        <end position="281"/>
    </location>
</feature>
<comment type="similarity">
    <text evidence="2">Belongs to the drug/metabolite transporter (DMT) superfamily. 10 TMS drug/metabolite exporter (DME) (TC 2.A.7.3) family.</text>
</comment>
<sequence>MPTQTPQNPLVGMAWMVVTGLCFVGMTAFVKLLGSRIPAGEAAFLRYLIGLVFLIPMWRDLAAMRLTRRQWGLAAGRGAVHTLGVVLWFYAMTRLPMAEVTAMNYMTPVYVSLLAVVFLGERLAIRRILAMLAALIGVLIILRPGFRTLDGGHFAMLGTALFFSVSYLLAKIQSGELPASMVVALLSITVSVGLAPMAVMDWVAPNLWDLVLLAGIACFATAGHFTMTKAFASAPVTVTQPITFLQLIWSVGIGAVFFHEAIDYWVILGGIVILSAATFIAWRESVLNRKIMPPMNAAKF</sequence>
<feature type="transmembrane region" description="Helical" evidence="6">
    <location>
        <begin position="71"/>
        <end position="90"/>
    </location>
</feature>
<feature type="transmembrane region" description="Helical" evidence="6">
    <location>
        <begin position="182"/>
        <end position="200"/>
    </location>
</feature>
<name>A0A2R8AQL8_9RHOB</name>
<dbReference type="Gene3D" id="1.10.3730.20">
    <property type="match status" value="1"/>
</dbReference>
<feature type="domain" description="EamA" evidence="7">
    <location>
        <begin position="11"/>
        <end position="142"/>
    </location>
</feature>
<evidence type="ECO:0000313" key="8">
    <source>
        <dbReference type="EMBL" id="SPF78315.1"/>
    </source>
</evidence>
<reference evidence="9" key="1">
    <citation type="submission" date="2018-03" db="EMBL/GenBank/DDBJ databases">
        <authorList>
            <person name="Rodrigo-Torres L."/>
            <person name="Arahal R. D."/>
            <person name="Lucena T."/>
        </authorList>
    </citation>
    <scope>NUCLEOTIDE SEQUENCE [LARGE SCALE GENOMIC DNA]</scope>
    <source>
        <strain evidence="9">CECT 8871</strain>
    </source>
</reference>
<protein>
    <submittedName>
        <fullName evidence="8">Riboflavin transporter</fullName>
    </submittedName>
</protein>
<dbReference type="Proteomes" id="UP000244904">
    <property type="component" value="Unassembled WGS sequence"/>
</dbReference>
<feature type="transmembrane region" description="Helical" evidence="6">
    <location>
        <begin position="264"/>
        <end position="282"/>
    </location>
</feature>
<organism evidence="8 9">
    <name type="scientific">Pseudoprimorskyibacter insulae</name>
    <dbReference type="NCBI Taxonomy" id="1695997"/>
    <lineage>
        <taxon>Bacteria</taxon>
        <taxon>Pseudomonadati</taxon>
        <taxon>Pseudomonadota</taxon>
        <taxon>Alphaproteobacteria</taxon>
        <taxon>Rhodobacterales</taxon>
        <taxon>Paracoccaceae</taxon>
        <taxon>Pseudoprimorskyibacter</taxon>
    </lineage>
</organism>
<feature type="transmembrane region" description="Helical" evidence="6">
    <location>
        <begin position="238"/>
        <end position="258"/>
    </location>
</feature>
<dbReference type="InterPro" id="IPR037185">
    <property type="entry name" value="EmrE-like"/>
</dbReference>
<feature type="transmembrane region" description="Helical" evidence="6">
    <location>
        <begin position="12"/>
        <end position="30"/>
    </location>
</feature>
<accession>A0A2R8AQL8</accession>
<evidence type="ECO:0000256" key="1">
    <source>
        <dbReference type="ARBA" id="ARBA00004141"/>
    </source>
</evidence>
<evidence type="ECO:0000313" key="9">
    <source>
        <dbReference type="Proteomes" id="UP000244904"/>
    </source>
</evidence>
<gene>
    <name evidence="8" type="primary">ribN_5</name>
    <name evidence="8" type="ORF">PRI8871_00911</name>
</gene>
<evidence type="ECO:0000256" key="6">
    <source>
        <dbReference type="SAM" id="Phobius"/>
    </source>
</evidence>
<comment type="subcellular location">
    <subcellularLocation>
        <location evidence="1">Membrane</location>
        <topology evidence="1">Multi-pass membrane protein</topology>
    </subcellularLocation>
</comment>
<evidence type="ECO:0000256" key="4">
    <source>
        <dbReference type="ARBA" id="ARBA00022989"/>
    </source>
</evidence>
<feature type="transmembrane region" description="Helical" evidence="6">
    <location>
        <begin position="152"/>
        <end position="170"/>
    </location>
</feature>
<keyword evidence="3 6" id="KW-0812">Transmembrane</keyword>
<evidence type="ECO:0000259" key="7">
    <source>
        <dbReference type="Pfam" id="PF00892"/>
    </source>
</evidence>
<evidence type="ECO:0000256" key="3">
    <source>
        <dbReference type="ARBA" id="ARBA00022692"/>
    </source>
</evidence>
<dbReference type="Pfam" id="PF00892">
    <property type="entry name" value="EamA"/>
    <property type="match status" value="2"/>
</dbReference>